<accession>A0A5B6WUG4</accession>
<evidence type="ECO:0000313" key="2">
    <source>
        <dbReference type="Proteomes" id="UP000325315"/>
    </source>
</evidence>
<organism evidence="1 2">
    <name type="scientific">Gossypium australe</name>
    <dbReference type="NCBI Taxonomy" id="47621"/>
    <lineage>
        <taxon>Eukaryota</taxon>
        <taxon>Viridiplantae</taxon>
        <taxon>Streptophyta</taxon>
        <taxon>Embryophyta</taxon>
        <taxon>Tracheophyta</taxon>
        <taxon>Spermatophyta</taxon>
        <taxon>Magnoliopsida</taxon>
        <taxon>eudicotyledons</taxon>
        <taxon>Gunneridae</taxon>
        <taxon>Pentapetalae</taxon>
        <taxon>rosids</taxon>
        <taxon>malvids</taxon>
        <taxon>Malvales</taxon>
        <taxon>Malvaceae</taxon>
        <taxon>Malvoideae</taxon>
        <taxon>Gossypium</taxon>
    </lineage>
</organism>
<name>A0A5B6WUG4_9ROSI</name>
<gene>
    <name evidence="1" type="ORF">EPI10_006800</name>
</gene>
<keyword evidence="2" id="KW-1185">Reference proteome</keyword>
<proteinExistence type="predicted"/>
<evidence type="ECO:0008006" key="3">
    <source>
        <dbReference type="Google" id="ProtNLM"/>
    </source>
</evidence>
<dbReference type="Proteomes" id="UP000325315">
    <property type="component" value="Unassembled WGS sequence"/>
</dbReference>
<dbReference type="AlphaFoldDB" id="A0A5B6WUG4"/>
<protein>
    <recommendedName>
        <fullName evidence="3">Reverse transcriptase</fullName>
    </recommendedName>
</protein>
<sequence>MEMEGFLSVTESYFYDFGSKTQVHSRCDDHLISRCIYRVSYHIVINEAPVSQISVTRGIKQGDPFSLIFLFYVKMFFP</sequence>
<evidence type="ECO:0000313" key="1">
    <source>
        <dbReference type="EMBL" id="KAA3484734.1"/>
    </source>
</evidence>
<comment type="caution">
    <text evidence="1">The sequence shown here is derived from an EMBL/GenBank/DDBJ whole genome shotgun (WGS) entry which is preliminary data.</text>
</comment>
<reference evidence="1" key="1">
    <citation type="submission" date="2019-08" db="EMBL/GenBank/DDBJ databases">
        <authorList>
            <person name="Liu F."/>
        </authorList>
    </citation>
    <scope>NUCLEOTIDE SEQUENCE [LARGE SCALE GENOMIC DNA]</scope>
    <source>
        <strain evidence="1">PA1801</strain>
        <tissue evidence="1">Leaf</tissue>
    </source>
</reference>
<dbReference type="EMBL" id="SMMG02000002">
    <property type="protein sequence ID" value="KAA3484734.1"/>
    <property type="molecule type" value="Genomic_DNA"/>
</dbReference>